<dbReference type="Proteomes" id="UP000014127">
    <property type="component" value="Unassembled WGS sequence"/>
</dbReference>
<feature type="domain" description="Phage tail tube protein N-terminal" evidence="1">
    <location>
        <begin position="1"/>
        <end position="206"/>
    </location>
</feature>
<reference evidence="2 3" key="1">
    <citation type="submission" date="2013-03" db="EMBL/GenBank/DDBJ databases">
        <title>The Genome Sequence of Enterococcus dispar ATCC_51266 (Illumina only assembly).</title>
        <authorList>
            <consortium name="The Broad Institute Genomics Platform"/>
            <consortium name="The Broad Institute Genome Sequencing Center for Infectious Disease"/>
            <person name="Earl A."/>
            <person name="Russ C."/>
            <person name="Gilmore M."/>
            <person name="Surin D."/>
            <person name="Walker B."/>
            <person name="Young S."/>
            <person name="Zeng Q."/>
            <person name="Gargeya S."/>
            <person name="Fitzgerald M."/>
            <person name="Haas B."/>
            <person name="Abouelleil A."/>
            <person name="Allen A.W."/>
            <person name="Alvarado L."/>
            <person name="Arachchi H.M."/>
            <person name="Berlin A.M."/>
            <person name="Chapman S.B."/>
            <person name="Gainer-Dewar J."/>
            <person name="Goldberg J."/>
            <person name="Griggs A."/>
            <person name="Gujja S."/>
            <person name="Hansen M."/>
            <person name="Howarth C."/>
            <person name="Imamovic A."/>
            <person name="Ireland A."/>
            <person name="Larimer J."/>
            <person name="McCowan C."/>
            <person name="Murphy C."/>
            <person name="Pearson M."/>
            <person name="Poon T.W."/>
            <person name="Priest M."/>
            <person name="Roberts A."/>
            <person name="Saif S."/>
            <person name="Shea T."/>
            <person name="Sisk P."/>
            <person name="Sykes S."/>
            <person name="Wortman J."/>
            <person name="Nusbaum C."/>
            <person name="Birren B."/>
        </authorList>
    </citation>
    <scope>NUCLEOTIDE SEQUENCE [LARGE SCALE GENOMIC DNA]</scope>
    <source>
        <strain evidence="2 3">ATCC 51266</strain>
    </source>
</reference>
<protein>
    <recommendedName>
        <fullName evidence="1">Phage tail tube protein N-terminal domain-containing protein</fullName>
    </recommendedName>
</protein>
<dbReference type="OrthoDB" id="2033920at2"/>
<comment type="caution">
    <text evidence="2">The sequence shown here is derived from an EMBL/GenBank/DDBJ whole genome shotgun (WGS) entry which is preliminary data.</text>
</comment>
<dbReference type="Pfam" id="PF06488">
    <property type="entry name" value="L_lac_phage_MSP"/>
    <property type="match status" value="1"/>
</dbReference>
<organism evidence="2 3">
    <name type="scientific">Enterococcus dispar ATCC 51266</name>
    <dbReference type="NCBI Taxonomy" id="1139219"/>
    <lineage>
        <taxon>Bacteria</taxon>
        <taxon>Bacillati</taxon>
        <taxon>Bacillota</taxon>
        <taxon>Bacilli</taxon>
        <taxon>Lactobacillales</taxon>
        <taxon>Enterococcaceae</taxon>
        <taxon>Enterococcus</taxon>
    </lineage>
</organism>
<proteinExistence type="predicted"/>
<dbReference type="InterPro" id="IPR046764">
    <property type="entry name" value="L_lac_phage_MSP_N"/>
</dbReference>
<gene>
    <name evidence="2" type="ORF">OMK_01107</name>
</gene>
<dbReference type="STRING" id="44009.RV01_GL002507"/>
<evidence type="ECO:0000259" key="1">
    <source>
        <dbReference type="Pfam" id="PF06488"/>
    </source>
</evidence>
<keyword evidence="3" id="KW-1185">Reference proteome</keyword>
<accession>S1NGH0</accession>
<evidence type="ECO:0000313" key="3">
    <source>
        <dbReference type="Proteomes" id="UP000014127"/>
    </source>
</evidence>
<dbReference type="AlphaFoldDB" id="S1NGH0"/>
<dbReference type="RefSeq" id="WP_016172285.1">
    <property type="nucleotide sequence ID" value="NZ_ASWK01000001.1"/>
</dbReference>
<dbReference type="PATRIC" id="fig|1139219.3.peg.1073"/>
<dbReference type="InterPro" id="IPR006490">
    <property type="entry name" value="Maj_tail_phi13"/>
</dbReference>
<sequence>MARPAYETREVTHGNAFGAFASITKNAEGQVEFGTPAIFTGLRGNNFETTQESNPYYADNVEHVRLSGAETTEGSITVYQFPESFVINHLGKKKAANGMLTNTGTKKNFVWQYIETITDEFGEEYEELHIFYNVKASNPTSESQTDEDSAEPKEFEIPVTASPNPAVLDADDKPVTEAVIRKTEANAALFELAYTEVILPTTQIPTGGI</sequence>
<dbReference type="NCBIfam" id="TIGR01603">
    <property type="entry name" value="maj_tail_phi13"/>
    <property type="match status" value="1"/>
</dbReference>
<dbReference type="EMBL" id="AHYR01000004">
    <property type="protein sequence ID" value="EOT42746.1"/>
    <property type="molecule type" value="Genomic_DNA"/>
</dbReference>
<dbReference type="HOGENOM" id="CLU_1244763_0_0_9"/>
<name>S1NGH0_9ENTE</name>
<evidence type="ECO:0000313" key="2">
    <source>
        <dbReference type="EMBL" id="EOT42746.1"/>
    </source>
</evidence>